<evidence type="ECO:0000313" key="2">
    <source>
        <dbReference type="EMBL" id="UJO17615.1"/>
    </source>
</evidence>
<proteinExistence type="predicted"/>
<gene>
    <name evidence="2" type="ORF">CLAFUR5_05840</name>
</gene>
<dbReference type="EMBL" id="CP090167">
    <property type="protein sequence ID" value="UJO17615.1"/>
    <property type="molecule type" value="Genomic_DNA"/>
</dbReference>
<evidence type="ECO:0000313" key="3">
    <source>
        <dbReference type="Proteomes" id="UP000756132"/>
    </source>
</evidence>
<reference evidence="2" key="2">
    <citation type="journal article" date="2022" name="Microb. Genom.">
        <title>A chromosome-scale genome assembly of the tomato pathogen Cladosporium fulvum reveals a compartmentalized genome architecture and the presence of a dispensable chromosome.</title>
        <authorList>
            <person name="Zaccaron A.Z."/>
            <person name="Chen L.H."/>
            <person name="Samaras A."/>
            <person name="Stergiopoulos I."/>
        </authorList>
    </citation>
    <scope>NUCLEOTIDE SEQUENCE</scope>
    <source>
        <strain evidence="2">Race5_Kim</strain>
    </source>
</reference>
<accession>A0A9Q8LHK5</accession>
<dbReference type="Proteomes" id="UP000756132">
    <property type="component" value="Chromosome 5"/>
</dbReference>
<dbReference type="AlphaFoldDB" id="A0A9Q8LHK5"/>
<reference evidence="2" key="1">
    <citation type="submission" date="2021-12" db="EMBL/GenBank/DDBJ databases">
        <authorList>
            <person name="Zaccaron A."/>
            <person name="Stergiopoulos I."/>
        </authorList>
    </citation>
    <scope>NUCLEOTIDE SEQUENCE</scope>
    <source>
        <strain evidence="2">Race5_Kim</strain>
    </source>
</reference>
<organism evidence="2 3">
    <name type="scientific">Passalora fulva</name>
    <name type="common">Tomato leaf mold</name>
    <name type="synonym">Cladosporium fulvum</name>
    <dbReference type="NCBI Taxonomy" id="5499"/>
    <lineage>
        <taxon>Eukaryota</taxon>
        <taxon>Fungi</taxon>
        <taxon>Dikarya</taxon>
        <taxon>Ascomycota</taxon>
        <taxon>Pezizomycotina</taxon>
        <taxon>Dothideomycetes</taxon>
        <taxon>Dothideomycetidae</taxon>
        <taxon>Mycosphaerellales</taxon>
        <taxon>Mycosphaerellaceae</taxon>
        <taxon>Fulvia</taxon>
    </lineage>
</organism>
<evidence type="ECO:0000256" key="1">
    <source>
        <dbReference type="SAM" id="SignalP"/>
    </source>
</evidence>
<dbReference type="RefSeq" id="XP_047761981.1">
    <property type="nucleotide sequence ID" value="XM_047904988.1"/>
</dbReference>
<keyword evidence="1" id="KW-0732">Signal</keyword>
<dbReference type="KEGG" id="ffu:CLAFUR5_05840"/>
<keyword evidence="3" id="KW-1185">Reference proteome</keyword>
<name>A0A9Q8LHK5_PASFU</name>
<feature type="signal peptide" evidence="1">
    <location>
        <begin position="1"/>
        <end position="18"/>
    </location>
</feature>
<sequence length="218" mass="22053">MPLLLLFSIFTFILSTFATNNNTTATSNPTRTISISAGFSARVPVSLVSAPICGPTTLAVDICDVQICTTVNGTRFPSGLAHVTLSTSLYHLHFDLIATSDTATWTISGSSTCSLHGVPSTITSKVCTGRVSAWIPDVTTVSYAANATTTTDLEKLGMGQVLVTGGLEKLPAPSASCVTGATASGTSSGMALGSAVVEVVKVLMPAGAVGIVGAGLLL</sequence>
<protein>
    <submittedName>
        <fullName evidence="2">Uncharacterized protein</fullName>
    </submittedName>
</protein>
<dbReference type="GeneID" id="71985718"/>
<feature type="chain" id="PRO_5040348128" evidence="1">
    <location>
        <begin position="19"/>
        <end position="218"/>
    </location>
</feature>